<proteinExistence type="predicted"/>
<dbReference type="EMBL" id="NIBQ01000002">
    <property type="protein sequence ID" value="OUZ33308.1"/>
    <property type="molecule type" value="Genomic_DNA"/>
</dbReference>
<evidence type="ECO:0000313" key="1">
    <source>
        <dbReference type="EMBL" id="OUZ33308.1"/>
    </source>
</evidence>
<dbReference type="EMBL" id="CP147246">
    <property type="protein sequence ID" value="WYJ93560.1"/>
    <property type="molecule type" value="Genomic_DNA"/>
</dbReference>
<dbReference type="AlphaFoldDB" id="A0A200J807"/>
<dbReference type="RefSeq" id="WP_087641107.1">
    <property type="nucleotide sequence ID" value="NZ_CP147246.1"/>
</dbReference>
<evidence type="ECO:0000313" key="2">
    <source>
        <dbReference type="EMBL" id="WYJ93560.1"/>
    </source>
</evidence>
<accession>A0A200J807</accession>
<name>A0A200J807_9ENTE</name>
<evidence type="ECO:0008006" key="4">
    <source>
        <dbReference type="Google" id="ProtNLM"/>
    </source>
</evidence>
<sequence length="306" mass="36194">MDYSRMMIITLDEKSVLFSTDAQKLGIHVEKYFERRTFIIKLLNYLDKKLNLQLASFFYGNWKKKLKEIDFILVNSHFFSRPLIKYLNRKYPEIRIVVWYSNPVIRDTPVSLYSDLNCELWSFDEKDCEKYGMHPNNQFIDRTKLTVTKTDDSYHSDVCFIGVDKNRLPLLLELEQYFISKQLKPLIYVVDSSKNSRTDYAYKEALPYSELINYEGNTGAILDIVQSDQQGISLRPLEALFLNKKLITNNPSVQNLDFYRWENMFILSETNLEELAAFLEVPMVPLPESVTQNYQFSGWFANFFKR</sequence>
<dbReference type="Proteomes" id="UP000196151">
    <property type="component" value="Chromosome"/>
</dbReference>
<organism evidence="1">
    <name type="scientific">Candidatus Enterococcus dunnyi</name>
    <dbReference type="NCBI Taxonomy" id="1834192"/>
    <lineage>
        <taxon>Bacteria</taxon>
        <taxon>Bacillati</taxon>
        <taxon>Bacillota</taxon>
        <taxon>Bacilli</taxon>
        <taxon>Lactobacillales</taxon>
        <taxon>Enterococcaceae</taxon>
        <taxon>Enterococcus</taxon>
    </lineage>
</organism>
<gene>
    <name evidence="2" type="ORF">A5889_001060</name>
    <name evidence="1" type="ORF">A5889_002019</name>
</gene>
<evidence type="ECO:0000313" key="3">
    <source>
        <dbReference type="Proteomes" id="UP000196151"/>
    </source>
</evidence>
<reference evidence="2" key="3">
    <citation type="submission" date="2024-03" db="EMBL/GenBank/DDBJ databases">
        <title>The Genome Sequence of Enterococcus sp. DIV0238c.</title>
        <authorList>
            <consortium name="The Broad Institute Genomics Platform"/>
            <consortium name="The Broad Institute Microbial Omics Core"/>
            <consortium name="The Broad Institute Genomic Center for Infectious Diseases"/>
            <person name="Earl A."/>
            <person name="Manson A."/>
            <person name="Gilmore M."/>
            <person name="Schwartman J."/>
            <person name="Shea T."/>
            <person name="Abouelleil A."/>
            <person name="Cao P."/>
            <person name="Chapman S."/>
            <person name="Cusick C."/>
            <person name="Young S."/>
            <person name="Neafsey D."/>
            <person name="Nusbaum C."/>
            <person name="Birren B."/>
        </authorList>
    </citation>
    <scope>NUCLEOTIDE SEQUENCE</scope>
    <source>
        <strain evidence="2">9D6_DIV0238</strain>
    </source>
</reference>
<reference evidence="1" key="1">
    <citation type="submission" date="2017-05" db="EMBL/GenBank/DDBJ databases">
        <title>The Genome Sequence of Enterococcus sp. 9D6_DIV0238.</title>
        <authorList>
            <consortium name="The Broad Institute Genomics Platform"/>
            <consortium name="The Broad Institute Genomic Center for Infectious Diseases"/>
            <person name="Earl A."/>
            <person name="Manson A."/>
            <person name="Schwartman J."/>
            <person name="Gilmore M."/>
            <person name="Abouelleil A."/>
            <person name="Cao P."/>
            <person name="Chapman S."/>
            <person name="Cusick C."/>
            <person name="Shea T."/>
            <person name="Young S."/>
            <person name="Neafsey D."/>
            <person name="Nusbaum C."/>
            <person name="Birren B."/>
        </authorList>
    </citation>
    <scope>NUCLEOTIDE SEQUENCE [LARGE SCALE GENOMIC DNA]</scope>
    <source>
        <strain evidence="1">9D6_DIV0238</strain>
    </source>
</reference>
<protein>
    <recommendedName>
        <fullName evidence="4">Lipopolysaccharide biosynthesis protein</fullName>
    </recommendedName>
</protein>
<keyword evidence="3" id="KW-1185">Reference proteome</keyword>
<reference evidence="2" key="2">
    <citation type="submission" date="2017-05" db="EMBL/GenBank/DDBJ databases">
        <authorList>
            <consortium name="The Broad Institute Genomics Platform"/>
            <consortium name="The Broad Institute Genomic Center for Infectious Diseases"/>
            <person name="Earl A."/>
            <person name="Manson A."/>
            <person name="Schwartman J."/>
            <person name="Gilmore M."/>
            <person name="Abouelleil A."/>
            <person name="Cao P."/>
            <person name="Chapman S."/>
            <person name="Cusick C."/>
            <person name="Shea T."/>
            <person name="Young S."/>
            <person name="Neafsey D."/>
            <person name="Nusbaum C."/>
            <person name="Birren B."/>
        </authorList>
    </citation>
    <scope>NUCLEOTIDE SEQUENCE</scope>
    <source>
        <strain evidence="2">9D6_DIV0238</strain>
    </source>
</reference>
<dbReference type="OrthoDB" id="3251881at2"/>